<name>A0AAV1R9J8_9ROSI</name>
<dbReference type="Gene3D" id="3.40.50.1010">
    <property type="entry name" value="5'-nuclease"/>
    <property type="match status" value="1"/>
</dbReference>
<reference evidence="5 6" key="1">
    <citation type="submission" date="2024-01" db="EMBL/GenBank/DDBJ databases">
        <authorList>
            <person name="Waweru B."/>
        </authorList>
    </citation>
    <scope>NUCLEOTIDE SEQUENCE [LARGE SCALE GENOMIC DNA]</scope>
</reference>
<dbReference type="EMBL" id="CAWUPB010000913">
    <property type="protein sequence ID" value="CAK7329170.1"/>
    <property type="molecule type" value="Genomic_DNA"/>
</dbReference>
<dbReference type="PANTHER" id="PTHR12416">
    <property type="entry name" value="RRNA-PROCESSING PROTEIN UTP23 HOMOLOG"/>
    <property type="match status" value="1"/>
</dbReference>
<evidence type="ECO:0000313" key="5">
    <source>
        <dbReference type="EMBL" id="CAK7329170.1"/>
    </source>
</evidence>
<gene>
    <name evidence="5" type="ORF">DCAF_LOCUS6918</name>
</gene>
<keyword evidence="4" id="KW-0539">Nucleus</keyword>
<organism evidence="5 6">
    <name type="scientific">Dovyalis caffra</name>
    <dbReference type="NCBI Taxonomy" id="77055"/>
    <lineage>
        <taxon>Eukaryota</taxon>
        <taxon>Viridiplantae</taxon>
        <taxon>Streptophyta</taxon>
        <taxon>Embryophyta</taxon>
        <taxon>Tracheophyta</taxon>
        <taxon>Spermatophyta</taxon>
        <taxon>Magnoliopsida</taxon>
        <taxon>eudicotyledons</taxon>
        <taxon>Gunneridae</taxon>
        <taxon>Pentapetalae</taxon>
        <taxon>rosids</taxon>
        <taxon>fabids</taxon>
        <taxon>Malpighiales</taxon>
        <taxon>Salicaceae</taxon>
        <taxon>Flacourtieae</taxon>
        <taxon>Dovyalis</taxon>
    </lineage>
</organism>
<dbReference type="InterPro" id="IPR006984">
    <property type="entry name" value="Fcf1/UTP23"/>
</dbReference>
<evidence type="ECO:0000256" key="4">
    <source>
        <dbReference type="ARBA" id="ARBA00023242"/>
    </source>
</evidence>
<evidence type="ECO:0000256" key="1">
    <source>
        <dbReference type="ARBA" id="ARBA00004604"/>
    </source>
</evidence>
<keyword evidence="6" id="KW-1185">Reference proteome</keyword>
<evidence type="ECO:0000313" key="6">
    <source>
        <dbReference type="Proteomes" id="UP001314170"/>
    </source>
</evidence>
<keyword evidence="3" id="KW-0698">rRNA processing</keyword>
<evidence type="ECO:0000256" key="3">
    <source>
        <dbReference type="ARBA" id="ARBA00022552"/>
    </source>
</evidence>
<dbReference type="Pfam" id="PF04900">
    <property type="entry name" value="Fcf1"/>
    <property type="match status" value="1"/>
</dbReference>
<dbReference type="GO" id="GO:0006364">
    <property type="term" value="P:rRNA processing"/>
    <property type="evidence" value="ECO:0007669"/>
    <property type="project" value="UniProtKB-KW"/>
</dbReference>
<protein>
    <submittedName>
        <fullName evidence="5">Uncharacterized protein</fullName>
    </submittedName>
</protein>
<dbReference type="SUPFAM" id="SSF88723">
    <property type="entry name" value="PIN domain-like"/>
    <property type="match status" value="1"/>
</dbReference>
<sequence length="168" mass="18689">MMQKKYNDRIKLQSEEAEAAPPGSEILHSMFWVPAALQGLMRGTFVHHVIVDNIAPADTAISNILGGSVKLFTTRCVLAELKRPGKSYDESLEAAKLLMMARCDHEKIKSAAGCILEIIREKIPDHFFVGSQETDMLKKFHEASSGLVHTILVQKRHIRAEAPGHSCR</sequence>
<comment type="caution">
    <text evidence="5">The sequence shown here is derived from an EMBL/GenBank/DDBJ whole genome shotgun (WGS) entry which is preliminary data.</text>
</comment>
<dbReference type="AlphaFoldDB" id="A0AAV1R9J8"/>
<keyword evidence="2" id="KW-0690">Ribosome biogenesis</keyword>
<comment type="subcellular location">
    <subcellularLocation>
        <location evidence="1">Nucleus</location>
        <location evidence="1">Nucleolus</location>
    </subcellularLocation>
</comment>
<proteinExistence type="predicted"/>
<evidence type="ECO:0000256" key="2">
    <source>
        <dbReference type="ARBA" id="ARBA00022517"/>
    </source>
</evidence>
<accession>A0AAV1R9J8</accession>
<dbReference type="GO" id="GO:0032040">
    <property type="term" value="C:small-subunit processome"/>
    <property type="evidence" value="ECO:0007669"/>
    <property type="project" value="InterPro"/>
</dbReference>
<dbReference type="Proteomes" id="UP001314170">
    <property type="component" value="Unassembled WGS sequence"/>
</dbReference>
<dbReference type="InterPro" id="IPR029060">
    <property type="entry name" value="PIN-like_dom_sf"/>
</dbReference>